<reference evidence="3" key="1">
    <citation type="journal article" date="2019" name="Int. J. Syst. Evol. Microbiol.">
        <title>The Global Catalogue of Microorganisms (GCM) 10K type strain sequencing project: providing services to taxonomists for standard genome sequencing and annotation.</title>
        <authorList>
            <consortium name="The Broad Institute Genomics Platform"/>
            <consortium name="The Broad Institute Genome Sequencing Center for Infectious Disease"/>
            <person name="Wu L."/>
            <person name="Ma J."/>
        </authorList>
    </citation>
    <scope>NUCLEOTIDE SEQUENCE [LARGE SCALE GENOMIC DNA]</scope>
    <source>
        <strain evidence="3">CECT 7956</strain>
    </source>
</reference>
<dbReference type="InterPro" id="IPR007076">
    <property type="entry name" value="TfoX_N"/>
</dbReference>
<dbReference type="EMBL" id="JBHRYQ010000001">
    <property type="protein sequence ID" value="MFC3812577.1"/>
    <property type="molecule type" value="Genomic_DNA"/>
</dbReference>
<gene>
    <name evidence="2" type="ORF">ACFOOI_18090</name>
</gene>
<dbReference type="Proteomes" id="UP001595616">
    <property type="component" value="Unassembled WGS sequence"/>
</dbReference>
<comment type="caution">
    <text evidence="2">The sequence shown here is derived from an EMBL/GenBank/DDBJ whole genome shotgun (WGS) entry which is preliminary data.</text>
</comment>
<proteinExistence type="predicted"/>
<keyword evidence="3" id="KW-1185">Reference proteome</keyword>
<dbReference type="SUPFAM" id="SSF159894">
    <property type="entry name" value="YgaC/TfoX-N like"/>
    <property type="match status" value="1"/>
</dbReference>
<evidence type="ECO:0000313" key="2">
    <source>
        <dbReference type="EMBL" id="MFC3812577.1"/>
    </source>
</evidence>
<accession>A0ABV7Z1P8</accession>
<evidence type="ECO:0000313" key="3">
    <source>
        <dbReference type="Proteomes" id="UP001595616"/>
    </source>
</evidence>
<dbReference type="Pfam" id="PF04993">
    <property type="entry name" value="TfoX_N"/>
    <property type="match status" value="1"/>
</dbReference>
<protein>
    <submittedName>
        <fullName evidence="2">TfoX/Sxy family protein</fullName>
    </submittedName>
</protein>
<sequence length="124" mass="14201">MNQHLTPTGMAYDSHLAERITQLVERHKVSFYVKEMMGGITWMVDEKMCISIFKGNLMVRVEPDELEEFLGKPGATQMIHGGKAMMGYLTVSSEGYDMEEDLEYWVNKCLEYNPKAKASKKKKA</sequence>
<organism evidence="2 3">
    <name type="scientific">Lacihabitans lacunae</name>
    <dbReference type="NCBI Taxonomy" id="1028214"/>
    <lineage>
        <taxon>Bacteria</taxon>
        <taxon>Pseudomonadati</taxon>
        <taxon>Bacteroidota</taxon>
        <taxon>Cytophagia</taxon>
        <taxon>Cytophagales</taxon>
        <taxon>Leadbetterellaceae</taxon>
        <taxon>Lacihabitans</taxon>
    </lineage>
</organism>
<dbReference type="RefSeq" id="WP_379839459.1">
    <property type="nucleotide sequence ID" value="NZ_JBHRYQ010000001.1"/>
</dbReference>
<evidence type="ECO:0000259" key="1">
    <source>
        <dbReference type="Pfam" id="PF04993"/>
    </source>
</evidence>
<dbReference type="Gene3D" id="3.30.1460.30">
    <property type="entry name" value="YgaC/TfoX-N like chaperone"/>
    <property type="match status" value="1"/>
</dbReference>
<name>A0ABV7Z1P8_9BACT</name>
<feature type="domain" description="TfoX N-terminal" evidence="1">
    <location>
        <begin position="33"/>
        <end position="111"/>
    </location>
</feature>